<dbReference type="GeneID" id="106053994"/>
<dbReference type="Proteomes" id="UP001165740">
    <property type="component" value="Chromosome 18"/>
</dbReference>
<gene>
    <name evidence="4" type="primary">LOC106053994</name>
</gene>
<dbReference type="OrthoDB" id="10290901at2759"/>
<reference evidence="4" key="1">
    <citation type="submission" date="2025-08" db="UniProtKB">
        <authorList>
            <consortium name="RefSeq"/>
        </authorList>
    </citation>
    <scope>IDENTIFICATION</scope>
</reference>
<evidence type="ECO:0000313" key="3">
    <source>
        <dbReference type="Proteomes" id="UP001165740"/>
    </source>
</evidence>
<evidence type="ECO:0000256" key="1">
    <source>
        <dbReference type="SAM" id="MobiDB-lite"/>
    </source>
</evidence>
<dbReference type="AlphaFoldDB" id="A0A9W2ZFZ8"/>
<evidence type="ECO:0000256" key="2">
    <source>
        <dbReference type="SAM" id="SignalP"/>
    </source>
</evidence>
<feature type="compositionally biased region" description="Polar residues" evidence="1">
    <location>
        <begin position="298"/>
        <end position="316"/>
    </location>
</feature>
<organism evidence="3 4">
    <name type="scientific">Biomphalaria glabrata</name>
    <name type="common">Bloodfluke planorb</name>
    <name type="synonym">Freshwater snail</name>
    <dbReference type="NCBI Taxonomy" id="6526"/>
    <lineage>
        <taxon>Eukaryota</taxon>
        <taxon>Metazoa</taxon>
        <taxon>Spiralia</taxon>
        <taxon>Lophotrochozoa</taxon>
        <taxon>Mollusca</taxon>
        <taxon>Gastropoda</taxon>
        <taxon>Heterobranchia</taxon>
        <taxon>Euthyneura</taxon>
        <taxon>Panpulmonata</taxon>
        <taxon>Hygrophila</taxon>
        <taxon>Lymnaeoidea</taxon>
        <taxon>Planorbidae</taxon>
        <taxon>Biomphalaria</taxon>
    </lineage>
</organism>
<proteinExistence type="predicted"/>
<protein>
    <submittedName>
        <fullName evidence="4">Uncharacterized protein LOC106053994 isoform X1</fullName>
    </submittedName>
</protein>
<keyword evidence="3" id="KW-1185">Reference proteome</keyword>
<dbReference type="RefSeq" id="XP_055873840.1">
    <property type="nucleotide sequence ID" value="XM_056017865.1"/>
</dbReference>
<keyword evidence="2" id="KW-0732">Signal</keyword>
<accession>A0A9W2ZFZ8</accession>
<feature type="signal peptide" evidence="2">
    <location>
        <begin position="1"/>
        <end position="19"/>
    </location>
</feature>
<name>A0A9W2ZFZ8_BIOGL</name>
<sequence length="542" mass="61840">MNIYFTLVIFSTLFRLGHGQEGTVRVFLEPIMPLKGRPFTVQCLLGIDADAALAVQGDIMFNMTDESFCKVPLSEYIYCVKPVPPVMVDKTCGCHTLYEFAKIGNSSHVYRKVFGFYFFFVDITEHLHGVVVSCGTKKISVNETMKVVDFTSKPEPQIYMCRTGTVHLNWDFNHNDELIKARYTPRMLVWIGMPHTRYEGVIDVARYIYTTKTKGKFAVDKLHNVEMRRIGRIPQLYIVQLESNHSMVIQLNLTFFDSSVHYVTEVNKSKHKNYPKRNAYSRHKRSIESEIDLEDSFTSRAPEINTTTASRGTLSPKTTSAANSSISSSTPKPIKFDIKNQGHWQWLVDEATINVTNPPSAGATTTIDNSISFTGNRLLTCLVNEMPFSGTPPVNLTLWKDRRIEMTLPHVNKLTRMYTNEEWIGHNISCGLTGQATMCLNPNDPRVKPFTKALAEFVFKVRDPDNIDLWLALYACQVSASLMMMIWAVSLMLRHVALLIRFERMRHLYERMRRENADALRANDDSLVDDKTSVLSDIGDLR</sequence>
<evidence type="ECO:0000313" key="4">
    <source>
        <dbReference type="RefSeq" id="XP_055873840.1"/>
    </source>
</evidence>
<feature type="region of interest" description="Disordered" evidence="1">
    <location>
        <begin position="298"/>
        <end position="332"/>
    </location>
</feature>
<feature type="compositionally biased region" description="Low complexity" evidence="1">
    <location>
        <begin position="317"/>
        <end position="332"/>
    </location>
</feature>
<feature type="chain" id="PRO_5040965656" evidence="2">
    <location>
        <begin position="20"/>
        <end position="542"/>
    </location>
</feature>